<dbReference type="InterPro" id="IPR018076">
    <property type="entry name" value="T2SS_GspF_dom"/>
</dbReference>
<feature type="domain" description="Type II secretion system protein GspF" evidence="7">
    <location>
        <begin position="45"/>
        <end position="159"/>
    </location>
</feature>
<dbReference type="PANTHER" id="PTHR35007">
    <property type="entry name" value="INTEGRAL MEMBRANE PROTEIN-RELATED"/>
    <property type="match status" value="1"/>
</dbReference>
<dbReference type="PANTHER" id="PTHR35007:SF1">
    <property type="entry name" value="PILUS ASSEMBLY PROTEIN"/>
    <property type="match status" value="1"/>
</dbReference>
<evidence type="ECO:0000256" key="5">
    <source>
        <dbReference type="ARBA" id="ARBA00023136"/>
    </source>
</evidence>
<evidence type="ECO:0000256" key="6">
    <source>
        <dbReference type="SAM" id="MobiDB-lite"/>
    </source>
</evidence>
<comment type="subcellular location">
    <subcellularLocation>
        <location evidence="1">Cell membrane</location>
        <topology evidence="1">Multi-pass membrane protein</topology>
    </subcellularLocation>
</comment>
<feature type="non-terminal residue" evidence="8">
    <location>
        <position position="160"/>
    </location>
</feature>
<keyword evidence="5" id="KW-0472">Membrane</keyword>
<sequence>VPPRAVVRPLSADQPAGPGAGRPGEAWANRWRSSPRRIDAALPDFVDDLARSLHTGATLTEALADAGRLDGPLARDLQQVAGDVEVGAPIGEALRRWESRRPGTRVGLIVAVVDLALVTGGEPVALLTSVADSMRDEEAVAAESRALATQARASAAVVCL</sequence>
<evidence type="ECO:0000256" key="3">
    <source>
        <dbReference type="ARBA" id="ARBA00022692"/>
    </source>
</evidence>
<evidence type="ECO:0000256" key="1">
    <source>
        <dbReference type="ARBA" id="ARBA00004651"/>
    </source>
</evidence>
<keyword evidence="2" id="KW-1003">Cell membrane</keyword>
<organism evidence="8">
    <name type="scientific">marine metagenome</name>
    <dbReference type="NCBI Taxonomy" id="408172"/>
    <lineage>
        <taxon>unclassified sequences</taxon>
        <taxon>metagenomes</taxon>
        <taxon>ecological metagenomes</taxon>
    </lineage>
</organism>
<dbReference type="AlphaFoldDB" id="A0A383CIB1"/>
<evidence type="ECO:0000313" key="8">
    <source>
        <dbReference type="EMBL" id="SVE32117.1"/>
    </source>
</evidence>
<keyword evidence="3" id="KW-0812">Transmembrane</keyword>
<feature type="region of interest" description="Disordered" evidence="6">
    <location>
        <begin position="1"/>
        <end position="27"/>
    </location>
</feature>
<dbReference type="Gene3D" id="1.20.81.30">
    <property type="entry name" value="Type II secretion system (T2SS), domain F"/>
    <property type="match status" value="1"/>
</dbReference>
<dbReference type="GO" id="GO:0005886">
    <property type="term" value="C:plasma membrane"/>
    <property type="evidence" value="ECO:0007669"/>
    <property type="project" value="UniProtKB-SubCell"/>
</dbReference>
<name>A0A383CIB1_9ZZZZ</name>
<evidence type="ECO:0000256" key="4">
    <source>
        <dbReference type="ARBA" id="ARBA00022989"/>
    </source>
</evidence>
<dbReference type="InterPro" id="IPR042094">
    <property type="entry name" value="T2SS_GspF_sf"/>
</dbReference>
<feature type="non-terminal residue" evidence="8">
    <location>
        <position position="1"/>
    </location>
</feature>
<reference evidence="8" key="1">
    <citation type="submission" date="2018-05" db="EMBL/GenBank/DDBJ databases">
        <authorList>
            <person name="Lanie J.A."/>
            <person name="Ng W.-L."/>
            <person name="Kazmierczak K.M."/>
            <person name="Andrzejewski T.M."/>
            <person name="Davidsen T.M."/>
            <person name="Wayne K.J."/>
            <person name="Tettelin H."/>
            <person name="Glass J.I."/>
            <person name="Rusch D."/>
            <person name="Podicherti R."/>
            <person name="Tsui H.-C.T."/>
            <person name="Winkler M.E."/>
        </authorList>
    </citation>
    <scope>NUCLEOTIDE SEQUENCE</scope>
</reference>
<dbReference type="Pfam" id="PF00482">
    <property type="entry name" value="T2SSF"/>
    <property type="match status" value="1"/>
</dbReference>
<evidence type="ECO:0000256" key="2">
    <source>
        <dbReference type="ARBA" id="ARBA00022475"/>
    </source>
</evidence>
<accession>A0A383CIB1</accession>
<keyword evidence="4" id="KW-1133">Transmembrane helix</keyword>
<dbReference type="EMBL" id="UINC01209198">
    <property type="protein sequence ID" value="SVE32117.1"/>
    <property type="molecule type" value="Genomic_DNA"/>
</dbReference>
<proteinExistence type="predicted"/>
<gene>
    <name evidence="8" type="ORF">METZ01_LOCUS484971</name>
</gene>
<protein>
    <recommendedName>
        <fullName evidence="7">Type II secretion system protein GspF domain-containing protein</fullName>
    </recommendedName>
</protein>
<evidence type="ECO:0000259" key="7">
    <source>
        <dbReference type="Pfam" id="PF00482"/>
    </source>
</evidence>